<accession>A0ABM3HEI1</accession>
<feature type="region of interest" description="Disordered" evidence="1">
    <location>
        <begin position="96"/>
        <end position="117"/>
    </location>
</feature>
<dbReference type="PANTHER" id="PTHR31948">
    <property type="entry name" value="ZINC-FINGER HOMEODOMAIN PROTEIN 2"/>
    <property type="match status" value="1"/>
</dbReference>
<feature type="region of interest" description="Disordered" evidence="1">
    <location>
        <begin position="21"/>
        <end position="50"/>
    </location>
</feature>
<feature type="compositionally biased region" description="Basic residues" evidence="1">
    <location>
        <begin position="96"/>
        <end position="111"/>
    </location>
</feature>
<organism evidence="2 3">
    <name type="scientific">Rhodamnia argentea</name>
    <dbReference type="NCBI Taxonomy" id="178133"/>
    <lineage>
        <taxon>Eukaryota</taxon>
        <taxon>Viridiplantae</taxon>
        <taxon>Streptophyta</taxon>
        <taxon>Embryophyta</taxon>
        <taxon>Tracheophyta</taxon>
        <taxon>Spermatophyta</taxon>
        <taxon>Magnoliopsida</taxon>
        <taxon>eudicotyledons</taxon>
        <taxon>Gunneridae</taxon>
        <taxon>Pentapetalae</taxon>
        <taxon>rosids</taxon>
        <taxon>malvids</taxon>
        <taxon>Myrtales</taxon>
        <taxon>Myrtaceae</taxon>
        <taxon>Myrtoideae</taxon>
        <taxon>Myrteae</taxon>
        <taxon>Australasian group</taxon>
        <taxon>Rhodamnia</taxon>
    </lineage>
</organism>
<dbReference type="Gene3D" id="1.10.10.60">
    <property type="entry name" value="Homeodomain-like"/>
    <property type="match status" value="1"/>
</dbReference>
<gene>
    <name evidence="3" type="primary">LOC125315081</name>
</gene>
<sequence length="117" mass="13571">MITPKEESFGLEVALPMLNAGGEEERLNQPVAPAQPEDKQRRRKSKFTDEQVDQMRAFSERLGWSMRDCTRAEEIKRFCANMGISWTVFKTWLHNNKKHYGRGPSSKKNRSSARDNI</sequence>
<dbReference type="NCBIfam" id="TIGR01565">
    <property type="entry name" value="homeo_ZF_HD"/>
    <property type="match status" value="1"/>
</dbReference>
<dbReference type="PANTHER" id="PTHR31948:SF148">
    <property type="entry name" value="MINI ZINC FINGER PROTEIN 3"/>
    <property type="match status" value="1"/>
</dbReference>
<dbReference type="GeneID" id="125315081"/>
<dbReference type="Proteomes" id="UP000827889">
    <property type="component" value="Chromosome 5"/>
</dbReference>
<evidence type="ECO:0000256" key="1">
    <source>
        <dbReference type="SAM" id="MobiDB-lite"/>
    </source>
</evidence>
<dbReference type="InterPro" id="IPR006455">
    <property type="entry name" value="Homeodomain_ZF_HD"/>
</dbReference>
<proteinExistence type="predicted"/>
<dbReference type="RefSeq" id="XP_048135016.1">
    <property type="nucleotide sequence ID" value="XM_048279059.1"/>
</dbReference>
<name>A0ABM3HEI1_9MYRT</name>
<evidence type="ECO:0000313" key="2">
    <source>
        <dbReference type="Proteomes" id="UP000827889"/>
    </source>
</evidence>
<dbReference type="SUPFAM" id="SSF46689">
    <property type="entry name" value="Homeodomain-like"/>
    <property type="match status" value="1"/>
</dbReference>
<dbReference type="InterPro" id="IPR009057">
    <property type="entry name" value="Homeodomain-like_sf"/>
</dbReference>
<keyword evidence="2" id="KW-1185">Reference proteome</keyword>
<protein>
    <submittedName>
        <fullName evidence="3">Zinc-finger homeodomain protein 14-like</fullName>
    </submittedName>
</protein>
<reference evidence="3" key="1">
    <citation type="submission" date="2025-08" db="UniProtKB">
        <authorList>
            <consortium name="RefSeq"/>
        </authorList>
    </citation>
    <scope>IDENTIFICATION</scope>
    <source>
        <tissue evidence="3">Leaf</tissue>
    </source>
</reference>
<evidence type="ECO:0000313" key="3">
    <source>
        <dbReference type="RefSeq" id="XP_048135016.1"/>
    </source>
</evidence>